<evidence type="ECO:0008006" key="3">
    <source>
        <dbReference type="Google" id="ProtNLM"/>
    </source>
</evidence>
<proteinExistence type="predicted"/>
<organism evidence="1 2">
    <name type="scientific">Dethiosulfovibrio salsuginis</name>
    <dbReference type="NCBI Taxonomy" id="561720"/>
    <lineage>
        <taxon>Bacteria</taxon>
        <taxon>Thermotogati</taxon>
        <taxon>Synergistota</taxon>
        <taxon>Synergistia</taxon>
        <taxon>Synergistales</taxon>
        <taxon>Dethiosulfovibrionaceae</taxon>
        <taxon>Dethiosulfovibrio</taxon>
    </lineage>
</organism>
<dbReference type="Proteomes" id="UP000193355">
    <property type="component" value="Unassembled WGS sequence"/>
</dbReference>
<dbReference type="Pfam" id="PF14335">
    <property type="entry name" value="DUF4391"/>
    <property type="match status" value="1"/>
</dbReference>
<dbReference type="OrthoDB" id="1893763at2"/>
<sequence length="240" mass="28155">MFAIPEEYRKSKRIALKDFIPANLNSATKKRIRDCLKKATLLYQMEGERIPSVLNDTYNYRIIQFYDMEILDLKKASFLAKTYQEIIKPPSVLRLHDGGREVYSFALKRLNRNDLTEIVVTDSFMTDPFQTVLPDRNRELFIDTLSYGNMDNLSDKVSFYLEMYLKAYILTYQKAHSKAMDFLSSPLWYSQDRVKELHLLLKASVESREKLKKAVTAQEKMELNRRIKEAITGLDELINL</sequence>
<dbReference type="STRING" id="561720.SAMN06275492_101302"/>
<dbReference type="AlphaFoldDB" id="A0A1X7ICB9"/>
<protein>
    <recommendedName>
        <fullName evidence="3">DUF4391 domain-containing protein</fullName>
    </recommendedName>
</protein>
<reference evidence="2" key="1">
    <citation type="submission" date="2017-04" db="EMBL/GenBank/DDBJ databases">
        <authorList>
            <person name="Varghese N."/>
            <person name="Submissions S."/>
        </authorList>
    </citation>
    <scope>NUCLEOTIDE SEQUENCE [LARGE SCALE GENOMIC DNA]</scope>
    <source>
        <strain evidence="2">USBA 82</strain>
    </source>
</reference>
<dbReference type="RefSeq" id="WP_085543575.1">
    <property type="nucleotide sequence ID" value="NZ_FXBB01000001.1"/>
</dbReference>
<dbReference type="InterPro" id="IPR025503">
    <property type="entry name" value="DUF4391"/>
</dbReference>
<name>A0A1X7ICB9_9BACT</name>
<keyword evidence="2" id="KW-1185">Reference proteome</keyword>
<dbReference type="EMBL" id="FXBB01000001">
    <property type="protein sequence ID" value="SMG11881.1"/>
    <property type="molecule type" value="Genomic_DNA"/>
</dbReference>
<accession>A0A1X7ICB9</accession>
<evidence type="ECO:0000313" key="2">
    <source>
        <dbReference type="Proteomes" id="UP000193355"/>
    </source>
</evidence>
<gene>
    <name evidence="1" type="ORF">SAMN06275492_101302</name>
</gene>
<evidence type="ECO:0000313" key="1">
    <source>
        <dbReference type="EMBL" id="SMG11881.1"/>
    </source>
</evidence>